<evidence type="ECO:0000259" key="10">
    <source>
        <dbReference type="PROSITE" id="PS50259"/>
    </source>
</evidence>
<keyword evidence="8" id="KW-0807">Transducer</keyword>
<feature type="transmembrane region" description="Helical" evidence="9">
    <location>
        <begin position="64"/>
        <end position="82"/>
    </location>
</feature>
<dbReference type="OrthoDB" id="2150267at2759"/>
<reference evidence="11" key="1">
    <citation type="submission" date="2021-04" db="EMBL/GenBank/DDBJ databases">
        <authorList>
            <consortium name="Molecular Ecology Group"/>
        </authorList>
    </citation>
    <scope>NUCLEOTIDE SEQUENCE</scope>
</reference>
<evidence type="ECO:0000313" key="12">
    <source>
        <dbReference type="Proteomes" id="UP000678393"/>
    </source>
</evidence>
<dbReference type="Proteomes" id="UP000678393">
    <property type="component" value="Unassembled WGS sequence"/>
</dbReference>
<feature type="non-terminal residue" evidence="11">
    <location>
        <position position="171"/>
    </location>
</feature>
<dbReference type="PRINTS" id="PR01176">
    <property type="entry name" value="GABABRECEPTR"/>
</dbReference>
<keyword evidence="7" id="KW-0325">Glycoprotein</keyword>
<evidence type="ECO:0000256" key="7">
    <source>
        <dbReference type="ARBA" id="ARBA00023180"/>
    </source>
</evidence>
<dbReference type="PANTHER" id="PTHR10519:SF74">
    <property type="entry name" value="GAMMA-AMINOBUTYRIC ACID TYPE B RECEPTOR SUBUNIT 2"/>
    <property type="match status" value="1"/>
</dbReference>
<dbReference type="PRINTS" id="PR00248">
    <property type="entry name" value="GPCRMGR"/>
</dbReference>
<dbReference type="InterPro" id="IPR000337">
    <property type="entry name" value="GPCR_3"/>
</dbReference>
<protein>
    <recommendedName>
        <fullName evidence="10">G-protein coupled receptors family 3 profile domain-containing protein</fullName>
    </recommendedName>
</protein>
<keyword evidence="4" id="KW-0297">G-protein coupled receptor</keyword>
<evidence type="ECO:0000256" key="5">
    <source>
        <dbReference type="ARBA" id="ARBA00023136"/>
    </source>
</evidence>
<keyword evidence="5 9" id="KW-0472">Membrane</keyword>
<evidence type="ECO:0000256" key="3">
    <source>
        <dbReference type="ARBA" id="ARBA00022989"/>
    </source>
</evidence>
<keyword evidence="2 9" id="KW-0812">Transmembrane</keyword>
<proteinExistence type="predicted"/>
<evidence type="ECO:0000313" key="11">
    <source>
        <dbReference type="EMBL" id="CAG5127347.1"/>
    </source>
</evidence>
<keyword evidence="3 9" id="KW-1133">Transmembrane helix</keyword>
<feature type="transmembrane region" description="Helical" evidence="9">
    <location>
        <begin position="25"/>
        <end position="44"/>
    </location>
</feature>
<sequence>MAVCFLALNIRFRNHRYIKMSSPNMNNLIIVGCILCYMSILLLGTDPDHNDRLLFSYWCTARSWTLALGFTLAFGAMFGKTWRVHAIFTNIKLNKKVIKDYKLLMIVLVLVLIDVIILVTWQIVDPYDMSVKKLSTEVYEDIEVIPKIIYCYSSHMEIWLGTLYIYKGLLL</sequence>
<dbReference type="PANTHER" id="PTHR10519">
    <property type="entry name" value="GABA-B RECEPTOR"/>
    <property type="match status" value="1"/>
</dbReference>
<keyword evidence="6" id="KW-0675">Receptor</keyword>
<dbReference type="InterPro" id="IPR017978">
    <property type="entry name" value="GPCR_3_C"/>
</dbReference>
<dbReference type="InterPro" id="IPR002455">
    <property type="entry name" value="GPCR3_GABA-B"/>
</dbReference>
<evidence type="ECO:0000256" key="2">
    <source>
        <dbReference type="ARBA" id="ARBA00022692"/>
    </source>
</evidence>
<name>A0A8S3ZCP3_9EUPU</name>
<feature type="transmembrane region" description="Helical" evidence="9">
    <location>
        <begin position="103"/>
        <end position="124"/>
    </location>
</feature>
<feature type="domain" description="G-protein coupled receptors family 3 profile" evidence="10">
    <location>
        <begin position="1"/>
        <end position="171"/>
    </location>
</feature>
<dbReference type="GO" id="GO:0004965">
    <property type="term" value="F:G protein-coupled GABA receptor activity"/>
    <property type="evidence" value="ECO:0007669"/>
    <property type="project" value="InterPro"/>
</dbReference>
<comment type="subcellular location">
    <subcellularLocation>
        <location evidence="1">Membrane</location>
        <topology evidence="1">Multi-pass membrane protein</topology>
    </subcellularLocation>
</comment>
<dbReference type="Pfam" id="PF00003">
    <property type="entry name" value="7tm_3"/>
    <property type="match status" value="1"/>
</dbReference>
<dbReference type="EMBL" id="CAJHNH020002659">
    <property type="protein sequence ID" value="CAG5127347.1"/>
    <property type="molecule type" value="Genomic_DNA"/>
</dbReference>
<dbReference type="AlphaFoldDB" id="A0A8S3ZCP3"/>
<evidence type="ECO:0000256" key="9">
    <source>
        <dbReference type="SAM" id="Phobius"/>
    </source>
</evidence>
<evidence type="ECO:0000256" key="1">
    <source>
        <dbReference type="ARBA" id="ARBA00004141"/>
    </source>
</evidence>
<organism evidence="11 12">
    <name type="scientific">Candidula unifasciata</name>
    <dbReference type="NCBI Taxonomy" id="100452"/>
    <lineage>
        <taxon>Eukaryota</taxon>
        <taxon>Metazoa</taxon>
        <taxon>Spiralia</taxon>
        <taxon>Lophotrochozoa</taxon>
        <taxon>Mollusca</taxon>
        <taxon>Gastropoda</taxon>
        <taxon>Heterobranchia</taxon>
        <taxon>Euthyneura</taxon>
        <taxon>Panpulmonata</taxon>
        <taxon>Eupulmonata</taxon>
        <taxon>Stylommatophora</taxon>
        <taxon>Helicina</taxon>
        <taxon>Helicoidea</taxon>
        <taxon>Geomitridae</taxon>
        <taxon>Candidula</taxon>
    </lineage>
</organism>
<dbReference type="GO" id="GO:0038039">
    <property type="term" value="C:G protein-coupled receptor heterodimeric complex"/>
    <property type="evidence" value="ECO:0007669"/>
    <property type="project" value="TreeGrafter"/>
</dbReference>
<dbReference type="GO" id="GO:0007214">
    <property type="term" value="P:gamma-aminobutyric acid signaling pathway"/>
    <property type="evidence" value="ECO:0007669"/>
    <property type="project" value="TreeGrafter"/>
</dbReference>
<accession>A0A8S3ZCP3</accession>
<evidence type="ECO:0000256" key="8">
    <source>
        <dbReference type="ARBA" id="ARBA00023224"/>
    </source>
</evidence>
<keyword evidence="12" id="KW-1185">Reference proteome</keyword>
<comment type="caution">
    <text evidence="11">The sequence shown here is derived from an EMBL/GenBank/DDBJ whole genome shotgun (WGS) entry which is preliminary data.</text>
</comment>
<dbReference type="PROSITE" id="PS50259">
    <property type="entry name" value="G_PROTEIN_RECEP_F3_4"/>
    <property type="match status" value="1"/>
</dbReference>
<evidence type="ECO:0000256" key="6">
    <source>
        <dbReference type="ARBA" id="ARBA00023170"/>
    </source>
</evidence>
<gene>
    <name evidence="11" type="ORF">CUNI_LOCUS12905</name>
</gene>
<evidence type="ECO:0000256" key="4">
    <source>
        <dbReference type="ARBA" id="ARBA00023040"/>
    </source>
</evidence>